<dbReference type="SUPFAM" id="SSF52540">
    <property type="entry name" value="P-loop containing nucleoside triphosphate hydrolases"/>
    <property type="match status" value="1"/>
</dbReference>
<keyword evidence="2" id="KW-0547">Nucleotide-binding</keyword>
<reference evidence="5 6" key="1">
    <citation type="journal article" date="2019" name="Int. J. Syst. Evol. Microbiol.">
        <title>The Global Catalogue of Microorganisms (GCM) 10K type strain sequencing project: providing services to taxonomists for standard genome sequencing and annotation.</title>
        <authorList>
            <consortium name="The Broad Institute Genomics Platform"/>
            <consortium name="The Broad Institute Genome Sequencing Center for Infectious Disease"/>
            <person name="Wu L."/>
            <person name="Ma J."/>
        </authorList>
    </citation>
    <scope>NUCLEOTIDE SEQUENCE [LARGE SCALE GENOMIC DNA]</scope>
    <source>
        <strain evidence="5 6">JCM 10671</strain>
    </source>
</reference>
<evidence type="ECO:0000256" key="2">
    <source>
        <dbReference type="ARBA" id="ARBA00022741"/>
    </source>
</evidence>
<dbReference type="InterPro" id="IPR032823">
    <property type="entry name" value="BCA_ABC_TP_C"/>
</dbReference>
<evidence type="ECO:0000256" key="3">
    <source>
        <dbReference type="ARBA" id="ARBA00022840"/>
    </source>
</evidence>
<dbReference type="Pfam" id="PF00005">
    <property type="entry name" value="ABC_tran"/>
    <property type="match status" value="1"/>
</dbReference>
<dbReference type="SMART" id="SM00382">
    <property type="entry name" value="AAA"/>
    <property type="match status" value="1"/>
</dbReference>
<dbReference type="EMBL" id="BAAAHE010000005">
    <property type="protein sequence ID" value="GAA0605958.1"/>
    <property type="molecule type" value="Genomic_DNA"/>
</dbReference>
<evidence type="ECO:0000259" key="4">
    <source>
        <dbReference type="PROSITE" id="PS50893"/>
    </source>
</evidence>
<accession>A0ABN1G872</accession>
<dbReference type="InterPro" id="IPR027417">
    <property type="entry name" value="P-loop_NTPase"/>
</dbReference>
<feature type="domain" description="ABC transporter" evidence="4">
    <location>
        <begin position="5"/>
        <end position="251"/>
    </location>
</feature>
<dbReference type="GO" id="GO:0005524">
    <property type="term" value="F:ATP binding"/>
    <property type="evidence" value="ECO:0007669"/>
    <property type="project" value="UniProtKB-KW"/>
</dbReference>
<organism evidence="5 6">
    <name type="scientific">Sporichthya brevicatena</name>
    <dbReference type="NCBI Taxonomy" id="171442"/>
    <lineage>
        <taxon>Bacteria</taxon>
        <taxon>Bacillati</taxon>
        <taxon>Actinomycetota</taxon>
        <taxon>Actinomycetes</taxon>
        <taxon>Sporichthyales</taxon>
        <taxon>Sporichthyaceae</taxon>
        <taxon>Sporichthya</taxon>
    </lineage>
</organism>
<evidence type="ECO:0000313" key="6">
    <source>
        <dbReference type="Proteomes" id="UP001500957"/>
    </source>
</evidence>
<dbReference type="PANTHER" id="PTHR45772">
    <property type="entry name" value="CONSERVED COMPONENT OF ABC TRANSPORTER FOR NATURAL AMINO ACIDS-RELATED"/>
    <property type="match status" value="1"/>
</dbReference>
<comment type="caution">
    <text evidence="5">The sequence shown here is derived from an EMBL/GenBank/DDBJ whole genome shotgun (WGS) entry which is preliminary data.</text>
</comment>
<dbReference type="InterPro" id="IPR003439">
    <property type="entry name" value="ABC_transporter-like_ATP-bd"/>
</dbReference>
<dbReference type="CDD" id="cd03219">
    <property type="entry name" value="ABC_Mj1267_LivG_branched"/>
    <property type="match status" value="1"/>
</dbReference>
<dbReference type="Proteomes" id="UP001500957">
    <property type="component" value="Unassembled WGS sequence"/>
</dbReference>
<name>A0ABN1G872_9ACTN</name>
<proteinExistence type="predicted"/>
<sequence length="258" mass="27349">MSGHLIGTGLTKRYAGLVANDNVDIEVRPGEIVGLIGPNGAGKTTCFNCLTGAQKLTSGSITLDGTDISYMPASERAKMGLARTFQQAQLFKHLSVEENLLLGRHRHYGAGALRAALGLAGAAERKSRGIVHSIADQCGLTEVLDAPVGDLPFGTQRMVEVARAIVLEPTVLLVDEPGAGMDSTESAYFGALLARISRERNMSVLIIEHDVAMILSICDRIYVLNFGKLLAQGTPADIRANAEVRAAYFGSTVQEAAV</sequence>
<dbReference type="InterPro" id="IPR051120">
    <property type="entry name" value="ABC_AA/LPS_Transport"/>
</dbReference>
<keyword evidence="6" id="KW-1185">Reference proteome</keyword>
<dbReference type="PROSITE" id="PS50893">
    <property type="entry name" value="ABC_TRANSPORTER_2"/>
    <property type="match status" value="1"/>
</dbReference>
<keyword evidence="3 5" id="KW-0067">ATP-binding</keyword>
<gene>
    <name evidence="5" type="primary">livG</name>
    <name evidence="5" type="ORF">GCM10009547_04830</name>
</gene>
<dbReference type="PANTHER" id="PTHR45772:SF7">
    <property type="entry name" value="AMINO ACID ABC TRANSPORTER ATP-BINDING PROTEIN"/>
    <property type="match status" value="1"/>
</dbReference>
<dbReference type="InterPro" id="IPR003593">
    <property type="entry name" value="AAA+_ATPase"/>
</dbReference>
<dbReference type="Pfam" id="PF12399">
    <property type="entry name" value="BCA_ABC_TP_C"/>
    <property type="match status" value="1"/>
</dbReference>
<dbReference type="RefSeq" id="WP_344601203.1">
    <property type="nucleotide sequence ID" value="NZ_BAAAHE010000005.1"/>
</dbReference>
<protein>
    <submittedName>
        <fullName evidence="5">High-affinity branched-chain amino acid ABC transporter ATP-binding protein LivG</fullName>
    </submittedName>
</protein>
<dbReference type="Gene3D" id="3.40.50.300">
    <property type="entry name" value="P-loop containing nucleotide triphosphate hydrolases"/>
    <property type="match status" value="1"/>
</dbReference>
<evidence type="ECO:0000256" key="1">
    <source>
        <dbReference type="ARBA" id="ARBA00022448"/>
    </source>
</evidence>
<evidence type="ECO:0000313" key="5">
    <source>
        <dbReference type="EMBL" id="GAA0605958.1"/>
    </source>
</evidence>
<keyword evidence="1" id="KW-0813">Transport</keyword>